<evidence type="ECO:0000256" key="6">
    <source>
        <dbReference type="RuleBase" id="RU003788"/>
    </source>
</evidence>
<dbReference type="GO" id="GO:0009253">
    <property type="term" value="P:peptidoglycan catabolic process"/>
    <property type="evidence" value="ECO:0007669"/>
    <property type="project" value="InterPro"/>
</dbReference>
<evidence type="ECO:0000256" key="5">
    <source>
        <dbReference type="ARBA" id="ARBA00023295"/>
    </source>
</evidence>
<comment type="catalytic activity">
    <reaction evidence="1 6">
        <text>Hydrolysis of (1-&gt;4)-beta-linkages between N-acetylmuramic acid and N-acetyl-D-glucosamine residues in a peptidoglycan and between N-acetyl-D-glucosamine residues in chitodextrins.</text>
        <dbReference type="EC" id="3.2.1.17"/>
    </reaction>
</comment>
<dbReference type="InterPro" id="IPR043688">
    <property type="entry name" value="SAR_endolysin-like"/>
</dbReference>
<comment type="similarity">
    <text evidence="6">Belongs to the glycosyl hydrolase 24 family.</text>
</comment>
<dbReference type="PANTHER" id="PTHR38107">
    <property type="match status" value="1"/>
</dbReference>
<protein>
    <recommendedName>
        <fullName evidence="6">Lysozyme</fullName>
        <ecNumber evidence="6">3.2.1.17</ecNumber>
    </recommendedName>
</protein>
<sequence>MALTNKQRAGWCAIAVTIVGGFEGLRQAAYLDPVGIPTICFGETKGVRMGQRATLDQCNAMLAASLQLANHAVDDCIRAPLPDYRRAALVSFAYNVGQTSLCGSTLARKLNAGDTLGGCDELLRWTYAKGIKLPGLVTRRQKERNYCLVGAE</sequence>
<dbReference type="GO" id="GO:0003796">
    <property type="term" value="F:lysozyme activity"/>
    <property type="evidence" value="ECO:0007669"/>
    <property type="project" value="UniProtKB-EC"/>
</dbReference>
<dbReference type="GO" id="GO:0016998">
    <property type="term" value="P:cell wall macromolecule catabolic process"/>
    <property type="evidence" value="ECO:0007669"/>
    <property type="project" value="InterPro"/>
</dbReference>
<evidence type="ECO:0000256" key="2">
    <source>
        <dbReference type="ARBA" id="ARBA00022529"/>
    </source>
</evidence>
<dbReference type="Proteomes" id="UP000229897">
    <property type="component" value="Chromosome"/>
</dbReference>
<keyword evidence="2 6" id="KW-0929">Antimicrobial</keyword>
<dbReference type="EMBL" id="CP024608">
    <property type="protein sequence ID" value="ATQ75098.1"/>
    <property type="molecule type" value="Genomic_DNA"/>
</dbReference>
<dbReference type="PANTHER" id="PTHR38107:SF3">
    <property type="entry name" value="LYSOZYME RRRD-RELATED"/>
    <property type="match status" value="1"/>
</dbReference>
<accession>A0A2D2DJE8</accession>
<keyword evidence="5 6" id="KW-0326">Glycosidase</keyword>
<evidence type="ECO:0000256" key="1">
    <source>
        <dbReference type="ARBA" id="ARBA00000632"/>
    </source>
</evidence>
<dbReference type="InterPro" id="IPR023346">
    <property type="entry name" value="Lysozyme-like_dom_sf"/>
</dbReference>
<keyword evidence="8" id="KW-1185">Reference proteome</keyword>
<dbReference type="InterPro" id="IPR034690">
    <property type="entry name" value="Endolysin_T4_type"/>
</dbReference>
<keyword evidence="3 6" id="KW-0081">Bacteriolytic enzyme</keyword>
<organism evidence="7 8">
    <name type="scientific">Massilia violaceinigra</name>
    <dbReference type="NCBI Taxonomy" id="2045208"/>
    <lineage>
        <taxon>Bacteria</taxon>
        <taxon>Pseudomonadati</taxon>
        <taxon>Pseudomonadota</taxon>
        <taxon>Betaproteobacteria</taxon>
        <taxon>Burkholderiales</taxon>
        <taxon>Oxalobacteraceae</taxon>
        <taxon>Telluria group</taxon>
        <taxon>Massilia</taxon>
    </lineage>
</organism>
<dbReference type="HAMAP" id="MF_04136">
    <property type="entry name" value="SAR_ENDOLYSIN"/>
    <property type="match status" value="1"/>
</dbReference>
<reference evidence="7" key="1">
    <citation type="submission" date="2017-10" db="EMBL/GenBank/DDBJ databases">
        <title>Massilia psychrophilum sp. nov., a novel purple-pigmented bacterium isolated from Tianshan glacier, Xinjiang Municipality, China.</title>
        <authorList>
            <person name="Wang H."/>
        </authorList>
    </citation>
    <scope>NUCLEOTIDE SEQUENCE [LARGE SCALE GENOMIC DNA]</scope>
    <source>
        <strain evidence="7">B2</strain>
    </source>
</reference>
<proteinExistence type="inferred from homology"/>
<evidence type="ECO:0000256" key="4">
    <source>
        <dbReference type="ARBA" id="ARBA00022801"/>
    </source>
</evidence>
<name>A0A2D2DJE8_9BURK</name>
<dbReference type="GO" id="GO:0031640">
    <property type="term" value="P:killing of cells of another organism"/>
    <property type="evidence" value="ECO:0007669"/>
    <property type="project" value="UniProtKB-KW"/>
</dbReference>
<evidence type="ECO:0000256" key="3">
    <source>
        <dbReference type="ARBA" id="ARBA00022638"/>
    </source>
</evidence>
<dbReference type="SUPFAM" id="SSF53955">
    <property type="entry name" value="Lysozyme-like"/>
    <property type="match status" value="1"/>
</dbReference>
<dbReference type="InterPro" id="IPR051018">
    <property type="entry name" value="Bacteriophage_GH24"/>
</dbReference>
<dbReference type="InterPro" id="IPR002196">
    <property type="entry name" value="Glyco_hydro_24"/>
</dbReference>
<dbReference type="OrthoDB" id="5327667at2"/>
<evidence type="ECO:0000313" key="7">
    <source>
        <dbReference type="EMBL" id="ATQ75098.1"/>
    </source>
</evidence>
<dbReference type="GO" id="GO:0042742">
    <property type="term" value="P:defense response to bacterium"/>
    <property type="evidence" value="ECO:0007669"/>
    <property type="project" value="UniProtKB-KW"/>
</dbReference>
<dbReference type="AlphaFoldDB" id="A0A2D2DJE8"/>
<keyword evidence="4 6" id="KW-0378">Hydrolase</keyword>
<dbReference type="InterPro" id="IPR023347">
    <property type="entry name" value="Lysozyme_dom_sf"/>
</dbReference>
<dbReference type="EC" id="3.2.1.17" evidence="6"/>
<dbReference type="Gene3D" id="1.10.530.40">
    <property type="match status" value="1"/>
</dbReference>
<dbReference type="HAMAP" id="MF_04110">
    <property type="entry name" value="ENDOLYSIN_T4"/>
    <property type="match status" value="1"/>
</dbReference>
<gene>
    <name evidence="7" type="ORF">CR152_11610</name>
</gene>
<dbReference type="KEGG" id="mass:CR152_11610"/>
<dbReference type="CDD" id="cd16900">
    <property type="entry name" value="endolysin_R21-like"/>
    <property type="match status" value="1"/>
</dbReference>
<dbReference type="RefSeq" id="WP_099875067.1">
    <property type="nucleotide sequence ID" value="NZ_CP024608.1"/>
</dbReference>
<dbReference type="Pfam" id="PF00959">
    <property type="entry name" value="Phage_lysozyme"/>
    <property type="match status" value="1"/>
</dbReference>
<evidence type="ECO:0000313" key="8">
    <source>
        <dbReference type="Proteomes" id="UP000229897"/>
    </source>
</evidence>